<feature type="chain" id="PRO_5009664922" description="Extra-cytoplasmic solute receptor" evidence="2">
    <location>
        <begin position="26"/>
        <end position="326"/>
    </location>
</feature>
<dbReference type="EMBL" id="FMSH01000272">
    <property type="protein sequence ID" value="SCU76803.1"/>
    <property type="molecule type" value="Genomic_DNA"/>
</dbReference>
<organism evidence="3">
    <name type="scientific">Cupriavidus necator</name>
    <name type="common">Alcaligenes eutrophus</name>
    <name type="synonym">Ralstonia eutropha</name>
    <dbReference type="NCBI Taxonomy" id="106590"/>
    <lineage>
        <taxon>Bacteria</taxon>
        <taxon>Pseudomonadati</taxon>
        <taxon>Pseudomonadota</taxon>
        <taxon>Betaproteobacteria</taxon>
        <taxon>Burkholderiales</taxon>
        <taxon>Burkholderiaceae</taxon>
        <taxon>Cupriavidus</taxon>
    </lineage>
</organism>
<protein>
    <recommendedName>
        <fullName evidence="4">Extra-cytoplasmic solute receptor</fullName>
    </recommendedName>
</protein>
<name>A0A1K0JNY7_CUPNE</name>
<dbReference type="PANTHER" id="PTHR42928:SF5">
    <property type="entry name" value="BLR1237 PROTEIN"/>
    <property type="match status" value="1"/>
</dbReference>
<accession>A0A1K0JNY7</accession>
<dbReference type="InterPro" id="IPR005064">
    <property type="entry name" value="BUG"/>
</dbReference>
<reference evidence="3" key="1">
    <citation type="submission" date="2016-09" db="EMBL/GenBank/DDBJ databases">
        <authorList>
            <person name="Capua I."/>
            <person name="De Benedictis P."/>
            <person name="Joannis T."/>
            <person name="Lombin L.H."/>
            <person name="Cattoli G."/>
        </authorList>
    </citation>
    <scope>NUCLEOTIDE SEQUENCE</scope>
    <source>
        <strain evidence="3">B9</strain>
    </source>
</reference>
<comment type="similarity">
    <text evidence="1">Belongs to the UPF0065 (bug) family.</text>
</comment>
<dbReference type="PIRSF" id="PIRSF017082">
    <property type="entry name" value="YflP"/>
    <property type="match status" value="1"/>
</dbReference>
<dbReference type="SUPFAM" id="SSF53850">
    <property type="entry name" value="Periplasmic binding protein-like II"/>
    <property type="match status" value="1"/>
</dbReference>
<dbReference type="AlphaFoldDB" id="A0A1K0JNY7"/>
<dbReference type="PANTHER" id="PTHR42928">
    <property type="entry name" value="TRICARBOXYLATE-BINDING PROTEIN"/>
    <property type="match status" value="1"/>
</dbReference>
<sequence length="326" mass="34202">MKAISRRCIFMLAAGLVLASATTQAAPQYPTKPIRVIVPFPAGGGTDIIAREVTNTVAKSTGWVFVVENKPGSGGNLGVDAAAKAPADGYTIVMGQTSNLAINPSLYERLPYDPLKDLAPISLVASAPLVLVTHVNSPYKTMKDAIQAAKAKPGAINFASPGNGTVAHLGGELLQGTAKVKFTHVPYKGAAQAVNDLMGGQVDLYMASVPTLLGHIKNNRLRPLAVTSPKRLPDLPQVPTVAELGYPGFDTATWFGFVAPAATPKEIVVRLNTEFNKALKSPELAKKLNEQGASVLAGTPEAFSALIKQDIGRWASVIKTSGTKLD</sequence>
<evidence type="ECO:0000256" key="1">
    <source>
        <dbReference type="ARBA" id="ARBA00006987"/>
    </source>
</evidence>
<dbReference type="Gene3D" id="3.40.190.10">
    <property type="entry name" value="Periplasmic binding protein-like II"/>
    <property type="match status" value="1"/>
</dbReference>
<feature type="signal peptide" evidence="2">
    <location>
        <begin position="1"/>
        <end position="25"/>
    </location>
</feature>
<evidence type="ECO:0000256" key="2">
    <source>
        <dbReference type="SAM" id="SignalP"/>
    </source>
</evidence>
<gene>
    <name evidence="3" type="ORF">CNECB9_3430067</name>
</gene>
<keyword evidence="2" id="KW-0732">Signal</keyword>
<dbReference type="InterPro" id="IPR042100">
    <property type="entry name" value="Bug_dom1"/>
</dbReference>
<evidence type="ECO:0000313" key="3">
    <source>
        <dbReference type="EMBL" id="SCU76803.1"/>
    </source>
</evidence>
<proteinExistence type="inferred from homology"/>
<dbReference type="Gene3D" id="3.40.190.150">
    <property type="entry name" value="Bordetella uptake gene, domain 1"/>
    <property type="match status" value="1"/>
</dbReference>
<evidence type="ECO:0008006" key="4">
    <source>
        <dbReference type="Google" id="ProtNLM"/>
    </source>
</evidence>
<dbReference type="Pfam" id="PF03401">
    <property type="entry name" value="TctC"/>
    <property type="match status" value="1"/>
</dbReference>
<dbReference type="CDD" id="cd13578">
    <property type="entry name" value="PBP2_Bug27"/>
    <property type="match status" value="1"/>
</dbReference>
<dbReference type="RefSeq" id="WP_340526516.1">
    <property type="nucleotide sequence ID" value="NZ_FMSH01000272.1"/>
</dbReference>